<protein>
    <submittedName>
        <fullName evidence="1">Uncharacterized protein</fullName>
    </submittedName>
</protein>
<name>A0ABY9U0V8_STRVL</name>
<accession>A0ABY9U0V8</accession>
<organism evidence="1 2">
    <name type="scientific">Streptomyces violaceus</name>
    <name type="common">Streptomyces venezuelae</name>
    <dbReference type="NCBI Taxonomy" id="1936"/>
    <lineage>
        <taxon>Bacteria</taxon>
        <taxon>Bacillati</taxon>
        <taxon>Actinomycetota</taxon>
        <taxon>Actinomycetes</taxon>
        <taxon>Kitasatosporales</taxon>
        <taxon>Streptomycetaceae</taxon>
        <taxon>Streptomyces</taxon>
    </lineage>
</organism>
<keyword evidence="2" id="KW-1185">Reference proteome</keyword>
<dbReference type="Proteomes" id="UP001249394">
    <property type="component" value="Chromosome"/>
</dbReference>
<sequence>MVDQELADLIPPGITRTSVHPHRGVIPRSANVFLAASQYARWKEAADVVAQPVLAAAQLREITDVLASP</sequence>
<reference evidence="1 2" key="1">
    <citation type="submission" date="2023-09" db="EMBL/GenBank/DDBJ databases">
        <title>The genome sequence of Streptomyces anthocyanicus.</title>
        <authorList>
            <person name="Mo P."/>
        </authorList>
    </citation>
    <scope>NUCLEOTIDE SEQUENCE [LARGE SCALE GENOMIC DNA]</scope>
    <source>
        <strain evidence="1 2">JCM 4387</strain>
    </source>
</reference>
<proteinExistence type="predicted"/>
<dbReference type="EMBL" id="CP134213">
    <property type="protein sequence ID" value="WND15983.1"/>
    <property type="molecule type" value="Genomic_DNA"/>
</dbReference>
<evidence type="ECO:0000313" key="1">
    <source>
        <dbReference type="EMBL" id="WND15983.1"/>
    </source>
</evidence>
<evidence type="ECO:0000313" key="2">
    <source>
        <dbReference type="Proteomes" id="UP001249394"/>
    </source>
</evidence>
<gene>
    <name evidence="1" type="ORF">RI060_00795</name>
</gene>